<comment type="pathway">
    <text evidence="2">Purine metabolism; purine nucleoside salvage.</text>
</comment>
<evidence type="ECO:0000256" key="3">
    <source>
        <dbReference type="ARBA" id="ARBA00006676"/>
    </source>
</evidence>
<dbReference type="Gene3D" id="3.40.309.10">
    <property type="entry name" value="Aldehyde Dehydrogenase, Chain A, domain 2"/>
    <property type="match status" value="1"/>
</dbReference>
<keyword evidence="8" id="KW-0862">Zinc</keyword>
<organism evidence="10 11">
    <name type="scientific">Tetraparma gracilis</name>
    <dbReference type="NCBI Taxonomy" id="2962635"/>
    <lineage>
        <taxon>Eukaryota</taxon>
        <taxon>Sar</taxon>
        <taxon>Stramenopiles</taxon>
        <taxon>Ochrophyta</taxon>
        <taxon>Bolidophyceae</taxon>
        <taxon>Parmales</taxon>
        <taxon>Triparmaceae</taxon>
        <taxon>Tetraparma</taxon>
    </lineage>
</organism>
<dbReference type="InterPro" id="IPR001365">
    <property type="entry name" value="A_deaminase_dom"/>
</dbReference>
<dbReference type="Proteomes" id="UP001165060">
    <property type="component" value="Unassembled WGS sequence"/>
</dbReference>
<evidence type="ECO:0000313" key="10">
    <source>
        <dbReference type="EMBL" id="GMI24645.1"/>
    </source>
</evidence>
<dbReference type="InterPro" id="IPR016163">
    <property type="entry name" value="Ald_DH_C"/>
</dbReference>
<comment type="caution">
    <text evidence="10">The sequence shown here is derived from an EMBL/GenBank/DDBJ whole genome shotgun (WGS) entry which is preliminary data.</text>
</comment>
<dbReference type="PANTHER" id="PTHR11409:SF43">
    <property type="entry name" value="ADENOSINE DEAMINASE"/>
    <property type="match status" value="1"/>
</dbReference>
<evidence type="ECO:0000256" key="8">
    <source>
        <dbReference type="ARBA" id="ARBA00022833"/>
    </source>
</evidence>
<dbReference type="SUPFAM" id="SSF51556">
    <property type="entry name" value="Metallo-dependent hydrolases"/>
    <property type="match status" value="1"/>
</dbReference>
<dbReference type="InterPro" id="IPR016162">
    <property type="entry name" value="Ald_DH_N"/>
</dbReference>
<reference evidence="10 11" key="1">
    <citation type="journal article" date="2023" name="Commun. Biol.">
        <title>Genome analysis of Parmales, the sister group of diatoms, reveals the evolutionary specialization of diatoms from phago-mixotrophs to photoautotrophs.</title>
        <authorList>
            <person name="Ban H."/>
            <person name="Sato S."/>
            <person name="Yoshikawa S."/>
            <person name="Yamada K."/>
            <person name="Nakamura Y."/>
            <person name="Ichinomiya M."/>
            <person name="Sato N."/>
            <person name="Blanc-Mathieu R."/>
            <person name="Endo H."/>
            <person name="Kuwata A."/>
            <person name="Ogata H."/>
        </authorList>
    </citation>
    <scope>NUCLEOTIDE SEQUENCE [LARGE SCALE GENOMIC DNA]</scope>
</reference>
<dbReference type="EMBL" id="BRYB01000178">
    <property type="protein sequence ID" value="GMI24645.1"/>
    <property type="molecule type" value="Genomic_DNA"/>
</dbReference>
<evidence type="ECO:0000313" key="11">
    <source>
        <dbReference type="Proteomes" id="UP001165060"/>
    </source>
</evidence>
<comment type="cofactor">
    <cofactor evidence="1">
        <name>Zn(2+)</name>
        <dbReference type="ChEBI" id="CHEBI:29105"/>
    </cofactor>
</comment>
<evidence type="ECO:0000259" key="9">
    <source>
        <dbReference type="Pfam" id="PF00962"/>
    </source>
</evidence>
<evidence type="ECO:0000256" key="4">
    <source>
        <dbReference type="ARBA" id="ARBA00012784"/>
    </source>
</evidence>
<evidence type="ECO:0000256" key="1">
    <source>
        <dbReference type="ARBA" id="ARBA00001947"/>
    </source>
</evidence>
<keyword evidence="11" id="KW-1185">Reference proteome</keyword>
<dbReference type="InterPro" id="IPR006330">
    <property type="entry name" value="Ado/ade_deaminase"/>
</dbReference>
<comment type="similarity">
    <text evidence="3">Belongs to the metallo-dependent hydrolases superfamily. Adenosine and AMP deaminases family.</text>
</comment>
<dbReference type="Gene3D" id="3.40.605.10">
    <property type="entry name" value="Aldehyde Dehydrogenase, Chain A, domain 1"/>
    <property type="match status" value="1"/>
</dbReference>
<dbReference type="PANTHER" id="PTHR11409">
    <property type="entry name" value="ADENOSINE DEAMINASE"/>
    <property type="match status" value="1"/>
</dbReference>
<accession>A0ABQ6ME53</accession>
<evidence type="ECO:0000256" key="7">
    <source>
        <dbReference type="ARBA" id="ARBA00022801"/>
    </source>
</evidence>
<dbReference type="EC" id="3.5.4.4" evidence="4"/>
<dbReference type="Gene3D" id="3.20.20.140">
    <property type="entry name" value="Metal-dependent hydrolases"/>
    <property type="match status" value="1"/>
</dbReference>
<dbReference type="Pfam" id="PF00962">
    <property type="entry name" value="A_deaminase"/>
    <property type="match status" value="2"/>
</dbReference>
<keyword evidence="5" id="KW-0479">Metal-binding</keyword>
<dbReference type="SUPFAM" id="SSF53720">
    <property type="entry name" value="ALDH-like"/>
    <property type="match status" value="1"/>
</dbReference>
<feature type="domain" description="Adenosine deaminase" evidence="9">
    <location>
        <begin position="764"/>
        <end position="952"/>
    </location>
</feature>
<evidence type="ECO:0000256" key="2">
    <source>
        <dbReference type="ARBA" id="ARBA00005058"/>
    </source>
</evidence>
<feature type="domain" description="Adenosine deaminase" evidence="9">
    <location>
        <begin position="619"/>
        <end position="737"/>
    </location>
</feature>
<evidence type="ECO:0000256" key="5">
    <source>
        <dbReference type="ARBA" id="ARBA00022723"/>
    </source>
</evidence>
<evidence type="ECO:0000256" key="6">
    <source>
        <dbReference type="ARBA" id="ARBA00022726"/>
    </source>
</evidence>
<dbReference type="InterPro" id="IPR032466">
    <property type="entry name" value="Metal_Hydrolase"/>
</dbReference>
<name>A0ABQ6ME53_9STRA</name>
<proteinExistence type="inferred from homology"/>
<gene>
    <name evidence="10" type="ORF">TeGR_g14872</name>
</gene>
<protein>
    <recommendedName>
        <fullName evidence="4">adenosine deaminase</fullName>
        <ecNumber evidence="4">3.5.4.4</ecNumber>
    </recommendedName>
</protein>
<dbReference type="InterPro" id="IPR016161">
    <property type="entry name" value="Ald_DH/histidinol_DH"/>
</dbReference>
<keyword evidence="6" id="KW-0660">Purine salvage</keyword>
<sequence length="972" mass="105996">MLSRQLLRAASKSPFPRPPARSYNFASPAYVGCFGDVPDPDIKFLRTSTLDYLDKFEPDLWHSDPVKTMINGEFIGGDEQPTVDAFEKVNGKILHADSQTVDKIIDHMNNYVPPKTDFREEMRKVEQELFDHHTGFLIGNQALDFRKQDGVTEIEESIQANTVERRLNDALFADIESGKVSLDRSPAFIGCVSNFSNFLDLFRKTIRNLELGVPCVVLSRSNTTQHMYRWAVLLASLMEKHGVPSGMLTYVSADLPEIKRIFASTPDTCPMLITCSRELAADVKSGHPNTMASTGGPNTLVAGGSGKLTPKIKEAIRFSAMIENSGQCTALRHAVVCDANAADFESVFDDAPDKIATSADALKAGEFAAVFADAPEQPTPVGYTKVEKANAHYKVAGEYPEDGVEEYWRKVFVDVTSFPEPLTANSPKATDLAAWLVRNQPITLAVNDDYELGKFMFEKTGQVVYTVGEGDTPALSCQARPQEGEIFGEFPVRSELSKYTKFPVVVPTPTAAYNAQYSKTYLSNIANVAPTPIPTMNVCMLLSEIESDVVKGYAMEVHDYLTTSVGPKAGYGPRTCLWGLQTPPQDGKVTVLRCGAGTAFDDVAAKAAANFHRMCTCGGHRSLPAMLSRFSLFLPLVSGSAASLRLAALDFARRQRDANCVYSEVRFSPHLLACSDETNPALPRLTPSEVLEAVAGGLREGCAEHGVHVNIILCCICFRPDWSKDLATLAIAKHREQEAEEERPVSWEGHVRRCDARDAQFSGNVVGVDVAAGEEHFFPEKFPELHAAHVEAMRRCKEAGLGVTVHAGEVTSGSEVRSAVEVYGASRIGHGYRAAEDASALEYLRGRGVHVEVCPTSSYETGGWTGEGADGADWEAHPIARMAGVKPCGGGGRVEGVSVGLNSDDPAVFNTDLNREFEIAKGGIGLPFERVKRTVMDSLDAAFLHGKRGEFLRKYLKDKIEKEMAAITYVDA</sequence>
<keyword evidence="7" id="KW-0378">Hydrolase</keyword>